<keyword evidence="3" id="KW-0479">Metal-binding</keyword>
<dbReference type="EMBL" id="JAWPFQ010000014">
    <property type="protein sequence ID" value="MDW2916443.1"/>
    <property type="molecule type" value="Genomic_DNA"/>
</dbReference>
<keyword evidence="2 12" id="KW-0540">Nuclease</keyword>
<dbReference type="AlphaFoldDB" id="A0AAP6CVY7"/>
<keyword evidence="7" id="KW-0694">RNA-binding</keyword>
<evidence type="ECO:0000256" key="11">
    <source>
        <dbReference type="ARBA" id="ARBA00046380"/>
    </source>
</evidence>
<protein>
    <submittedName>
        <fullName evidence="14">Type II CRISPR RNA-guided endonuclease Cas9</fullName>
    </submittedName>
</protein>
<accession>A0AAP6CVY7</accession>
<evidence type="ECO:0000313" key="14">
    <source>
        <dbReference type="EMBL" id="MDW2916443.1"/>
    </source>
</evidence>
<keyword evidence="8" id="KW-0051">Antiviral defense</keyword>
<dbReference type="GO" id="GO:0004519">
    <property type="term" value="F:endonuclease activity"/>
    <property type="evidence" value="ECO:0007669"/>
    <property type="project" value="UniProtKB-UniRule"/>
</dbReference>
<evidence type="ECO:0000256" key="12">
    <source>
        <dbReference type="PROSITE-ProRule" id="PRU01085"/>
    </source>
</evidence>
<evidence type="ECO:0000256" key="4">
    <source>
        <dbReference type="ARBA" id="ARBA00022759"/>
    </source>
</evidence>
<comment type="cofactor">
    <cofactor evidence="1">
        <name>Mg(2+)</name>
        <dbReference type="ChEBI" id="CHEBI:18420"/>
    </cofactor>
</comment>
<dbReference type="InterPro" id="IPR028629">
    <property type="entry name" value="Cas9"/>
</dbReference>
<dbReference type="GO" id="GO:0016787">
    <property type="term" value="F:hydrolase activity"/>
    <property type="evidence" value="ECO:0007669"/>
    <property type="project" value="UniProtKB-KW"/>
</dbReference>
<comment type="caution">
    <text evidence="14">The sequence shown here is derived from an EMBL/GenBank/DDBJ whole genome shotgun (WGS) entry which is preliminary data.</text>
</comment>
<reference evidence="14" key="1">
    <citation type="submission" date="2023-10" db="EMBL/GenBank/DDBJ databases">
        <title>Genome sequences of Myoplasma ovipneumoniae isolated from sheep.</title>
        <authorList>
            <person name="Spergser J."/>
        </authorList>
    </citation>
    <scope>NUCLEOTIDE SEQUENCE</scope>
    <source>
        <strain evidence="14">5474_3</strain>
    </source>
</reference>
<dbReference type="NCBIfam" id="TIGR01865">
    <property type="entry name" value="cas_Csn1"/>
    <property type="match status" value="1"/>
</dbReference>
<keyword evidence="6" id="KW-0460">Magnesium</keyword>
<keyword evidence="5 12" id="KW-0378">Hydrolase</keyword>
<keyword evidence="10" id="KW-0464">Manganese</keyword>
<organism evidence="14 15">
    <name type="scientific">Mesomycoplasma ovipneumoniae</name>
    <dbReference type="NCBI Taxonomy" id="29562"/>
    <lineage>
        <taxon>Bacteria</taxon>
        <taxon>Bacillati</taxon>
        <taxon>Mycoplasmatota</taxon>
        <taxon>Mycoplasmoidales</taxon>
        <taxon>Metamycoplasmataceae</taxon>
        <taxon>Mesomycoplasma</taxon>
    </lineage>
</organism>
<dbReference type="InterPro" id="IPR033114">
    <property type="entry name" value="HNH_CAS9"/>
</dbReference>
<evidence type="ECO:0000256" key="9">
    <source>
        <dbReference type="ARBA" id="ARBA00023125"/>
    </source>
</evidence>
<evidence type="ECO:0000256" key="10">
    <source>
        <dbReference type="ARBA" id="ARBA00023211"/>
    </source>
</evidence>
<feature type="domain" description="HNH Cas9-type" evidence="13">
    <location>
        <begin position="159"/>
        <end position="341"/>
    </location>
</feature>
<dbReference type="Pfam" id="PF18541">
    <property type="entry name" value="RuvC_III"/>
    <property type="match status" value="1"/>
</dbReference>
<evidence type="ECO:0000256" key="3">
    <source>
        <dbReference type="ARBA" id="ARBA00022723"/>
    </source>
</evidence>
<evidence type="ECO:0000256" key="5">
    <source>
        <dbReference type="ARBA" id="ARBA00022801"/>
    </source>
</evidence>
<keyword evidence="9 12" id="KW-0238">DNA-binding</keyword>
<evidence type="ECO:0000256" key="1">
    <source>
        <dbReference type="ARBA" id="ARBA00001946"/>
    </source>
</evidence>
<dbReference type="GO" id="GO:0046872">
    <property type="term" value="F:metal ion binding"/>
    <property type="evidence" value="ECO:0007669"/>
    <property type="project" value="UniProtKB-KW"/>
</dbReference>
<proteinExistence type="predicted"/>
<evidence type="ECO:0000256" key="6">
    <source>
        <dbReference type="ARBA" id="ARBA00022842"/>
    </source>
</evidence>
<dbReference type="GO" id="GO:0051607">
    <property type="term" value="P:defense response to virus"/>
    <property type="evidence" value="ECO:0007669"/>
    <property type="project" value="UniProtKB-KW"/>
</dbReference>
<gene>
    <name evidence="14" type="primary">cas9</name>
    <name evidence="14" type="ORF">R7W55_02275</name>
</gene>
<evidence type="ECO:0000256" key="8">
    <source>
        <dbReference type="ARBA" id="ARBA00023118"/>
    </source>
</evidence>
<dbReference type="InterPro" id="IPR036397">
    <property type="entry name" value="RNaseH_sf"/>
</dbReference>
<evidence type="ECO:0000256" key="7">
    <source>
        <dbReference type="ARBA" id="ARBA00022884"/>
    </source>
</evidence>
<evidence type="ECO:0000256" key="2">
    <source>
        <dbReference type="ARBA" id="ARBA00022722"/>
    </source>
</evidence>
<name>A0AAP6CVY7_9BACT</name>
<dbReference type="InterPro" id="IPR003615">
    <property type="entry name" value="HNH_nuc"/>
</dbReference>
<dbReference type="InterPro" id="IPR041383">
    <property type="entry name" value="RuvC_III"/>
</dbReference>
<dbReference type="PROSITE" id="PS51749">
    <property type="entry name" value="HNH_CAS9"/>
    <property type="match status" value="1"/>
</dbReference>
<dbReference type="Proteomes" id="UP001287983">
    <property type="component" value="Unassembled WGS sequence"/>
</dbReference>
<dbReference type="Pfam" id="PF13395">
    <property type="entry name" value="HNH_4"/>
    <property type="match status" value="1"/>
</dbReference>
<dbReference type="GO" id="GO:0003723">
    <property type="term" value="F:RNA binding"/>
    <property type="evidence" value="ECO:0007669"/>
    <property type="project" value="UniProtKB-UniRule"/>
</dbReference>
<evidence type="ECO:0000259" key="13">
    <source>
        <dbReference type="PROSITE" id="PS51749"/>
    </source>
</evidence>
<evidence type="ECO:0000313" key="15">
    <source>
        <dbReference type="Proteomes" id="UP001287983"/>
    </source>
</evidence>
<dbReference type="RefSeq" id="WP_318046987.1">
    <property type="nucleotide sequence ID" value="NZ_JAWPFQ010000014.1"/>
</dbReference>
<sequence>MFCFAKIQKKKKDRFIEEINKINVSDETNVLDCLGIINKKDDFINNLLNNKDLTFKKTGSYSAKATRMFVSKMLKTQENSEYLQYNDKEINDIIKQNANGKPLTKYLNPFIFKDEILPPSVKQTFEQAIAVLNKIIKKYSKDYEISGIFIEISREKNDEKAKKKQANKTVKSGLDEIYEVINKKYNLELLNISKEDLYHKPKALLKKLKLYCQQDGVDLYALKKIDIADLINNSSKYHFEHIIPKAYLPDNSLSNLLLTTQTENSKKSNLCAAAYMRSKGASDYKAYIEQIEKLFNPKRVVNDEASKIFGLDTKTVLKKLKLLYQEKIDPHQKEEFLSRQLNDTRYSTKLFLEVVKEHFRDNPNFSYEHPTKIFTLNGHHTAFIREKILPKNKDRADNSHHAIDAAIIGIMANKNRHALSSLTIQEGLRQSKYEQIEDGTIINKQTGEILRYSDYDSKKFELVENISGLVKEKIENAQGKVEIKFSRKMTNSTNSPLFDDTLYSLKQNDDGTYDKVEKINLVNPKSLDNLKDYFADPNPNSGKYLVLMYQSHKSEFEKLRTIFNRPEFNENKNPNPFHAYMDWLVSEKYIDEEEKENAKGANKLIYIDPVTNKKTLFKDLRVITEKNVNKDFEFVNKKQGEKSFRTGKNQLFALVYENKESQLSSIPVNFLLKKFGGKLDHKFYSLDESNYNQENLKKYKDNLGIDYQSKPIFIIKKSAILKLKVDKEFDFKPENNKSKTTEEKEEATKKSILIRPHENHYFYISGITKKKKVKDTTFTIKSVSLDKLKQKELQTQSLLNEFQFISLDELGNEYESKEQRQLEEYFVNKSKK</sequence>
<keyword evidence="4 12" id="KW-0255">Endonuclease</keyword>
<dbReference type="Gene3D" id="3.30.420.10">
    <property type="entry name" value="Ribonuclease H-like superfamily/Ribonuclease H"/>
    <property type="match status" value="1"/>
</dbReference>
<dbReference type="GO" id="GO:0003677">
    <property type="term" value="F:DNA binding"/>
    <property type="evidence" value="ECO:0007669"/>
    <property type="project" value="UniProtKB-UniRule"/>
</dbReference>
<comment type="subunit">
    <text evidence="11">Monomer. Binds crRNA and tracrRNA.</text>
</comment>